<feature type="compositionally biased region" description="Polar residues" evidence="1">
    <location>
        <begin position="173"/>
        <end position="189"/>
    </location>
</feature>
<feature type="domain" description="CCHC-type" evidence="2">
    <location>
        <begin position="98"/>
        <end position="116"/>
    </location>
</feature>
<dbReference type="SMART" id="SM00343">
    <property type="entry name" value="ZnF_C2HC"/>
    <property type="match status" value="3"/>
</dbReference>
<dbReference type="GO" id="GO:0003676">
    <property type="term" value="F:nucleic acid binding"/>
    <property type="evidence" value="ECO:0007669"/>
    <property type="project" value="InterPro"/>
</dbReference>
<dbReference type="InterPro" id="IPR001878">
    <property type="entry name" value="Znf_CCHC"/>
</dbReference>
<feature type="compositionally biased region" description="Basic and acidic residues" evidence="1">
    <location>
        <begin position="123"/>
        <end position="133"/>
    </location>
</feature>
<dbReference type="Gene3D" id="4.10.60.10">
    <property type="entry name" value="Zinc finger, CCHC-type"/>
    <property type="match status" value="1"/>
</dbReference>
<dbReference type="SUPFAM" id="SSF57756">
    <property type="entry name" value="Retrovirus zinc finger-like domains"/>
    <property type="match status" value="1"/>
</dbReference>
<evidence type="ECO:0000313" key="3">
    <source>
        <dbReference type="EMBL" id="GFY19482.1"/>
    </source>
</evidence>
<evidence type="ECO:0000313" key="4">
    <source>
        <dbReference type="Proteomes" id="UP000887159"/>
    </source>
</evidence>
<protein>
    <submittedName>
        <fullName evidence="3">Nucleic-acid-binding protein from transposon X-element</fullName>
    </submittedName>
</protein>
<reference evidence="3" key="1">
    <citation type="submission" date="2020-08" db="EMBL/GenBank/DDBJ databases">
        <title>Multicomponent nature underlies the extraordinary mechanical properties of spider dragline silk.</title>
        <authorList>
            <person name="Kono N."/>
            <person name="Nakamura H."/>
            <person name="Mori M."/>
            <person name="Yoshida Y."/>
            <person name="Ohtoshi R."/>
            <person name="Malay A.D."/>
            <person name="Moran D.A.P."/>
            <person name="Tomita M."/>
            <person name="Numata K."/>
            <person name="Arakawa K."/>
        </authorList>
    </citation>
    <scope>NUCLEOTIDE SEQUENCE</scope>
</reference>
<name>A0A8X6T1N1_TRICX</name>
<sequence length="244" mass="27735">MKVAQLTQRKSKFPLPLFLVEVRKNVPDSRDIRDISTCCYMSITWDSFRRRPGPSQCYNCNYFHHSSLNCSIKTRCLKCGQEHRTSDCSITEKIENPKCINCNATGHMANWSQCPKFPKIKPKKGDAQNDRNKININENRPTFNSNKTTPTISYANAAKNEQQMAARKPVSEPATNSSESNSEPNIQNPAPCSDIFLAIREFRNFFGKHPELITIGKALRNASSEEEKMDIFYEAMASTSNNQL</sequence>
<comment type="caution">
    <text evidence="3">The sequence shown here is derived from an EMBL/GenBank/DDBJ whole genome shotgun (WGS) entry which is preliminary data.</text>
</comment>
<organism evidence="3 4">
    <name type="scientific">Trichonephila clavipes</name>
    <name type="common">Golden silk orbweaver</name>
    <name type="synonym">Nephila clavipes</name>
    <dbReference type="NCBI Taxonomy" id="2585209"/>
    <lineage>
        <taxon>Eukaryota</taxon>
        <taxon>Metazoa</taxon>
        <taxon>Ecdysozoa</taxon>
        <taxon>Arthropoda</taxon>
        <taxon>Chelicerata</taxon>
        <taxon>Arachnida</taxon>
        <taxon>Araneae</taxon>
        <taxon>Araneomorphae</taxon>
        <taxon>Entelegynae</taxon>
        <taxon>Araneoidea</taxon>
        <taxon>Nephilidae</taxon>
        <taxon>Trichonephila</taxon>
    </lineage>
</organism>
<keyword evidence="4" id="KW-1185">Reference proteome</keyword>
<proteinExistence type="predicted"/>
<dbReference type="InterPro" id="IPR036875">
    <property type="entry name" value="Znf_CCHC_sf"/>
</dbReference>
<feature type="domain" description="CCHC-type" evidence="2">
    <location>
        <begin position="75"/>
        <end position="90"/>
    </location>
</feature>
<accession>A0A8X6T1N1</accession>
<feature type="compositionally biased region" description="Polar residues" evidence="1">
    <location>
        <begin position="134"/>
        <end position="163"/>
    </location>
</feature>
<dbReference type="AlphaFoldDB" id="A0A8X6T1N1"/>
<feature type="domain" description="CCHC-type" evidence="2">
    <location>
        <begin position="56"/>
        <end position="72"/>
    </location>
</feature>
<gene>
    <name evidence="3" type="primary">ORF1_49</name>
    <name evidence="3" type="ORF">TNCV_4646561</name>
</gene>
<dbReference type="GO" id="GO:0008270">
    <property type="term" value="F:zinc ion binding"/>
    <property type="evidence" value="ECO:0007669"/>
    <property type="project" value="InterPro"/>
</dbReference>
<dbReference type="Proteomes" id="UP000887159">
    <property type="component" value="Unassembled WGS sequence"/>
</dbReference>
<evidence type="ECO:0000256" key="1">
    <source>
        <dbReference type="SAM" id="MobiDB-lite"/>
    </source>
</evidence>
<dbReference type="EMBL" id="BMAU01021353">
    <property type="protein sequence ID" value="GFY19482.1"/>
    <property type="molecule type" value="Genomic_DNA"/>
</dbReference>
<feature type="region of interest" description="Disordered" evidence="1">
    <location>
        <begin position="120"/>
        <end position="189"/>
    </location>
</feature>
<evidence type="ECO:0000259" key="2">
    <source>
        <dbReference type="SMART" id="SM00343"/>
    </source>
</evidence>